<dbReference type="Proteomes" id="UP000183028">
    <property type="component" value="Unassembled WGS sequence"/>
</dbReference>
<dbReference type="AlphaFoldDB" id="A0A1H6V279"/>
<accession>A0A1H6V279</accession>
<evidence type="ECO:0000256" key="3">
    <source>
        <dbReference type="ARBA" id="ARBA00023002"/>
    </source>
</evidence>
<keyword evidence="2" id="KW-0963">Cytoplasm</keyword>
<dbReference type="Pfam" id="PF00881">
    <property type="entry name" value="Nitroreductase"/>
    <property type="match status" value="1"/>
</dbReference>
<dbReference type="SUPFAM" id="SSF55469">
    <property type="entry name" value="FMN-dependent nitroreductase-like"/>
    <property type="match status" value="1"/>
</dbReference>
<dbReference type="STRING" id="322505.SAMN04487836_13218"/>
<protein>
    <recommendedName>
        <fullName evidence="4">Nitroreductase domain-containing protein</fullName>
    </recommendedName>
</protein>
<evidence type="ECO:0000313" key="5">
    <source>
        <dbReference type="EMBL" id="SEI98006.1"/>
    </source>
</evidence>
<dbReference type="PANTHER" id="PTHR43035">
    <property type="entry name" value="FATTY ACID REPRESSION MUTANT PROTEIN 2-RELATED"/>
    <property type="match status" value="1"/>
</dbReference>
<evidence type="ECO:0000313" key="6">
    <source>
        <dbReference type="Proteomes" id="UP000183028"/>
    </source>
</evidence>
<dbReference type="CDD" id="cd02140">
    <property type="entry name" value="Frm2-like"/>
    <property type="match status" value="1"/>
</dbReference>
<dbReference type="InterPro" id="IPR000415">
    <property type="entry name" value="Nitroreductase-like"/>
</dbReference>
<comment type="subcellular location">
    <subcellularLocation>
        <location evidence="1">Cytoplasm</location>
    </subcellularLocation>
</comment>
<dbReference type="OrthoDB" id="9810617at2"/>
<gene>
    <name evidence="5" type="ORF">SAMN04487834_10416</name>
</gene>
<reference evidence="6" key="1">
    <citation type="submission" date="2016-10" db="EMBL/GenBank/DDBJ databases">
        <authorList>
            <person name="Varghese N."/>
        </authorList>
    </citation>
    <scope>NUCLEOTIDE SEQUENCE [LARGE SCALE GENOMIC DNA]</scope>
    <source>
        <strain evidence="6">DSM 20406</strain>
    </source>
</reference>
<dbReference type="InterPro" id="IPR029479">
    <property type="entry name" value="Nitroreductase"/>
</dbReference>
<dbReference type="GO" id="GO:0005737">
    <property type="term" value="C:cytoplasm"/>
    <property type="evidence" value="ECO:0007669"/>
    <property type="project" value="UniProtKB-SubCell"/>
</dbReference>
<dbReference type="EMBL" id="FNYK01000041">
    <property type="protein sequence ID" value="SEI98006.1"/>
    <property type="molecule type" value="Genomic_DNA"/>
</dbReference>
<dbReference type="Gene3D" id="3.40.109.10">
    <property type="entry name" value="NADH Oxidase"/>
    <property type="match status" value="1"/>
</dbReference>
<keyword evidence="6" id="KW-1185">Reference proteome</keyword>
<proteinExistence type="predicted"/>
<sequence length="189" mass="21433">MITDVLKKRRTIYALSKNIDLKQEEVEAIVKDTVELVPDAFNMRSQRVVLATGAKQDELWDKIYDAFEGKVAREKIDGFKAAYGTVLYFIDENVVKGLQDAFPLYAANFPVWAQQSNGMLQFTLWNRFTEAGLGANIQHYNPVIDDAVRTLFDLPENWTLVAQMPFGKIEAEAGEKQGEDVNERVIIAK</sequence>
<dbReference type="eggNOG" id="COG3560">
    <property type="taxonomic scope" value="Bacteria"/>
</dbReference>
<dbReference type="GO" id="GO:0016491">
    <property type="term" value="F:oxidoreductase activity"/>
    <property type="evidence" value="ECO:0007669"/>
    <property type="project" value="UniProtKB-KW"/>
</dbReference>
<organism evidence="5 6">
    <name type="scientific">Sharpea azabuensis</name>
    <dbReference type="NCBI Taxonomy" id="322505"/>
    <lineage>
        <taxon>Bacteria</taxon>
        <taxon>Bacillati</taxon>
        <taxon>Bacillota</taxon>
        <taxon>Erysipelotrichia</taxon>
        <taxon>Erysipelotrichales</taxon>
        <taxon>Coprobacillaceae</taxon>
        <taxon>Sharpea</taxon>
    </lineage>
</organism>
<evidence type="ECO:0000256" key="1">
    <source>
        <dbReference type="ARBA" id="ARBA00004496"/>
    </source>
</evidence>
<dbReference type="InterPro" id="IPR033877">
    <property type="entry name" value="Frm2/Hbn1"/>
</dbReference>
<keyword evidence="3" id="KW-0560">Oxidoreductase</keyword>
<evidence type="ECO:0000256" key="2">
    <source>
        <dbReference type="ARBA" id="ARBA00022490"/>
    </source>
</evidence>
<dbReference type="RefSeq" id="WP_033162902.1">
    <property type="nucleotide sequence ID" value="NZ_CACVPP010000020.1"/>
</dbReference>
<dbReference type="GO" id="GO:0034599">
    <property type="term" value="P:cellular response to oxidative stress"/>
    <property type="evidence" value="ECO:0007669"/>
    <property type="project" value="InterPro"/>
</dbReference>
<feature type="domain" description="Nitroreductase" evidence="4">
    <location>
        <begin position="6"/>
        <end position="168"/>
    </location>
</feature>
<dbReference type="FunFam" id="3.40.109.10:FF:000001">
    <property type="entry name" value="Nitroreductase family"/>
    <property type="match status" value="1"/>
</dbReference>
<evidence type="ECO:0000259" key="4">
    <source>
        <dbReference type="Pfam" id="PF00881"/>
    </source>
</evidence>
<name>A0A1H6V279_9FIRM</name>
<dbReference type="PANTHER" id="PTHR43035:SF1">
    <property type="entry name" value="FATTY ACID REPRESSION MUTANT PROTEIN 2-RELATED"/>
    <property type="match status" value="1"/>
</dbReference>
<dbReference type="GeneID" id="54120301"/>